<evidence type="ECO:0000313" key="2">
    <source>
        <dbReference type="Proteomes" id="UP001484239"/>
    </source>
</evidence>
<accession>A0ABU9EA13</accession>
<dbReference type="RefSeq" id="WP_405284043.1">
    <property type="nucleotide sequence ID" value="NZ_CP144380.1"/>
</dbReference>
<keyword evidence="1" id="KW-0808">Transferase</keyword>
<name>A0ABU9EA13_9BACT</name>
<dbReference type="SUPFAM" id="SSF53335">
    <property type="entry name" value="S-adenosyl-L-methionine-dependent methyltransferases"/>
    <property type="match status" value="1"/>
</dbReference>
<organism evidence="1 2">
    <name type="scientific">Gaopeijia maritima</name>
    <dbReference type="NCBI Taxonomy" id="3119007"/>
    <lineage>
        <taxon>Bacteria</taxon>
        <taxon>Pseudomonadati</taxon>
        <taxon>Gemmatimonadota</taxon>
        <taxon>Longimicrobiia</taxon>
        <taxon>Gaopeijiales</taxon>
        <taxon>Gaopeijiaceae</taxon>
        <taxon>Gaopeijia</taxon>
    </lineage>
</organism>
<dbReference type="Proteomes" id="UP001484239">
    <property type="component" value="Unassembled WGS sequence"/>
</dbReference>
<dbReference type="Pfam" id="PF13489">
    <property type="entry name" value="Methyltransf_23"/>
    <property type="match status" value="1"/>
</dbReference>
<dbReference type="GO" id="GO:0032259">
    <property type="term" value="P:methylation"/>
    <property type="evidence" value="ECO:0007669"/>
    <property type="project" value="UniProtKB-KW"/>
</dbReference>
<dbReference type="GO" id="GO:0008168">
    <property type="term" value="F:methyltransferase activity"/>
    <property type="evidence" value="ECO:0007669"/>
    <property type="project" value="UniProtKB-KW"/>
</dbReference>
<comment type="caution">
    <text evidence="1">The sequence shown here is derived from an EMBL/GenBank/DDBJ whole genome shotgun (WGS) entry which is preliminary data.</text>
</comment>
<dbReference type="InterPro" id="IPR029063">
    <property type="entry name" value="SAM-dependent_MTases_sf"/>
</dbReference>
<protein>
    <submittedName>
        <fullName evidence="1">Class I SAM-dependent methyltransferase</fullName>
        <ecNumber evidence="1">2.1.1.-</ecNumber>
    </submittedName>
</protein>
<keyword evidence="1" id="KW-0489">Methyltransferase</keyword>
<dbReference type="EMBL" id="JBBHLI010000003">
    <property type="protein sequence ID" value="MEK9500944.1"/>
    <property type="molecule type" value="Genomic_DNA"/>
</dbReference>
<dbReference type="EC" id="2.1.1.-" evidence="1"/>
<sequence length="228" mass="25718">MTTGGAATDAPPPSCPLCGAANRPFAEAHGRRYRRCDGCLATVLDPRDRLAADEERARYATHENDPADARYRAFLDRLGKPLVDRLPAGAEGLDYGSGPGPTLSIMLEERGFPTAIWDPFFAPDPAPLERTWDFVTCTETVEHFFEPGFEFERLFRLLRPGGILAVMTQPLLDDTDFADWWYVRDPTHVTFFRPETFAWIESHWNWTLEQAAPSVFLFRRAPPVVETG</sequence>
<reference evidence="1 2" key="1">
    <citation type="submission" date="2024-02" db="EMBL/GenBank/DDBJ databases">
        <title>A novel Gemmatimonadota bacterium.</title>
        <authorList>
            <person name="Du Z.-J."/>
            <person name="Ye Y.-Q."/>
        </authorList>
    </citation>
    <scope>NUCLEOTIDE SEQUENCE [LARGE SCALE GENOMIC DNA]</scope>
    <source>
        <strain evidence="1 2">DH-20</strain>
    </source>
</reference>
<dbReference type="Gene3D" id="3.40.50.150">
    <property type="entry name" value="Vaccinia Virus protein VP39"/>
    <property type="match status" value="1"/>
</dbReference>
<proteinExistence type="predicted"/>
<evidence type="ECO:0000313" key="1">
    <source>
        <dbReference type="EMBL" id="MEK9500944.1"/>
    </source>
</evidence>
<gene>
    <name evidence="1" type="ORF">WI372_08150</name>
</gene>
<keyword evidence="2" id="KW-1185">Reference proteome</keyword>